<evidence type="ECO:0000313" key="3">
    <source>
        <dbReference type="Proteomes" id="UP001140949"/>
    </source>
</evidence>
<dbReference type="GO" id="GO:0010190">
    <property type="term" value="P:cytochrome b6f complex assembly"/>
    <property type="evidence" value="ECO:0007669"/>
    <property type="project" value="TreeGrafter"/>
</dbReference>
<proteinExistence type="predicted"/>
<accession>A0AAX6FFY7</accession>
<dbReference type="Pfam" id="PF11152">
    <property type="entry name" value="CCB2_CCB4"/>
    <property type="match status" value="1"/>
</dbReference>
<feature type="compositionally biased region" description="Low complexity" evidence="1">
    <location>
        <begin position="27"/>
        <end position="45"/>
    </location>
</feature>
<dbReference type="InterPro" id="IPR021325">
    <property type="entry name" value="CCB2/CCB4"/>
</dbReference>
<evidence type="ECO:0000313" key="2">
    <source>
        <dbReference type="EMBL" id="KAJ6815360.1"/>
    </source>
</evidence>
<sequence>MGMGLLPLLPTLTSFPISTSLKFLESPLPSSTPTKPFSTSSSSISQGEYRGPKPRRDKVRDWVADNDAFVRSMPIYVGALSLAAVLANRAFSGVAPVADASSSQSRADILALGLAVTNLLTGLVWLSIKPKYISPVAPQGVKCERINSGLPNQVARELLWAWESLSGTTCCRSLVIVHGGNCHLQIGVAAESEARDGEAVVVDVRKLMQGSLCTSVLKSGKQSYLANLSLYPGRSELPFLPMNTQASILQPLGDKELLSSVEILSGVLPILIRRGFHLLQRSWTLRCQVLRCEAQKQNNLHGCYVLGDENMYT</sequence>
<dbReference type="GO" id="GO:0009507">
    <property type="term" value="C:chloroplast"/>
    <property type="evidence" value="ECO:0007669"/>
    <property type="project" value="TreeGrafter"/>
</dbReference>
<dbReference type="EMBL" id="JANAVB010029018">
    <property type="protein sequence ID" value="KAJ6815360.1"/>
    <property type="molecule type" value="Genomic_DNA"/>
</dbReference>
<protein>
    <submittedName>
        <fullName evidence="2">Protein COFACTOR ASSEMBLY OF COMPLEX C SUBUNIT B CCB4, chloroplastic</fullName>
    </submittedName>
</protein>
<reference evidence="2" key="1">
    <citation type="journal article" date="2023" name="GigaByte">
        <title>Genome assembly of the bearded iris, Iris pallida Lam.</title>
        <authorList>
            <person name="Bruccoleri R.E."/>
            <person name="Oakeley E.J."/>
            <person name="Faust A.M.E."/>
            <person name="Altorfer M."/>
            <person name="Dessus-Babus S."/>
            <person name="Burckhardt D."/>
            <person name="Oertli M."/>
            <person name="Naumann U."/>
            <person name="Petersen F."/>
            <person name="Wong J."/>
        </authorList>
    </citation>
    <scope>NUCLEOTIDE SEQUENCE</scope>
    <source>
        <strain evidence="2">GSM-AAB239-AS_SAM_17_03QT</strain>
    </source>
</reference>
<dbReference type="PANTHER" id="PTHR34943:SF2">
    <property type="entry name" value="PROTEIN COFACTOR ASSEMBLY OF COMPLEX C SUBUNIT B CCB4, CHLOROPLASTIC"/>
    <property type="match status" value="1"/>
</dbReference>
<organism evidence="2 3">
    <name type="scientific">Iris pallida</name>
    <name type="common">Sweet iris</name>
    <dbReference type="NCBI Taxonomy" id="29817"/>
    <lineage>
        <taxon>Eukaryota</taxon>
        <taxon>Viridiplantae</taxon>
        <taxon>Streptophyta</taxon>
        <taxon>Embryophyta</taxon>
        <taxon>Tracheophyta</taxon>
        <taxon>Spermatophyta</taxon>
        <taxon>Magnoliopsida</taxon>
        <taxon>Liliopsida</taxon>
        <taxon>Asparagales</taxon>
        <taxon>Iridaceae</taxon>
        <taxon>Iridoideae</taxon>
        <taxon>Irideae</taxon>
        <taxon>Iris</taxon>
    </lineage>
</organism>
<dbReference type="AlphaFoldDB" id="A0AAX6FFY7"/>
<dbReference type="Proteomes" id="UP001140949">
    <property type="component" value="Unassembled WGS sequence"/>
</dbReference>
<gene>
    <name evidence="2" type="ORF">M6B38_134320</name>
</gene>
<evidence type="ECO:0000256" key="1">
    <source>
        <dbReference type="SAM" id="MobiDB-lite"/>
    </source>
</evidence>
<dbReference type="InterPro" id="IPR044705">
    <property type="entry name" value="CCB4"/>
</dbReference>
<reference evidence="2" key="2">
    <citation type="submission" date="2023-04" db="EMBL/GenBank/DDBJ databases">
        <authorList>
            <person name="Bruccoleri R.E."/>
            <person name="Oakeley E.J."/>
            <person name="Faust A.-M."/>
            <person name="Dessus-Babus S."/>
            <person name="Altorfer M."/>
            <person name="Burckhardt D."/>
            <person name="Oertli M."/>
            <person name="Naumann U."/>
            <person name="Petersen F."/>
            <person name="Wong J."/>
        </authorList>
    </citation>
    <scope>NUCLEOTIDE SEQUENCE</scope>
    <source>
        <strain evidence="2">GSM-AAB239-AS_SAM_17_03QT</strain>
        <tissue evidence="2">Leaf</tissue>
    </source>
</reference>
<name>A0AAX6FFY7_IRIPA</name>
<dbReference type="PANTHER" id="PTHR34943">
    <property type="match status" value="1"/>
</dbReference>
<keyword evidence="3" id="KW-1185">Reference proteome</keyword>
<comment type="caution">
    <text evidence="2">The sequence shown here is derived from an EMBL/GenBank/DDBJ whole genome shotgun (WGS) entry which is preliminary data.</text>
</comment>
<feature type="region of interest" description="Disordered" evidence="1">
    <location>
        <begin position="27"/>
        <end position="57"/>
    </location>
</feature>